<evidence type="ECO:0000256" key="3">
    <source>
        <dbReference type="ARBA" id="ARBA00024484"/>
    </source>
</evidence>
<keyword evidence="2" id="KW-0067">ATP-binding</keyword>
<proteinExistence type="predicted"/>
<dbReference type="Pfam" id="PF23562">
    <property type="entry name" value="AMP-binding_C_3"/>
    <property type="match status" value="1"/>
</dbReference>
<sequence length="555" mass="60991">MIQSTQTVNDSPVNIFVPFSAPSRELRGSITTFDGRTVARIPFAQLADDVARARERLVRTGLEPGACVGVLGENCYEWMVYDLALLSLGCLSVCFPVDEFATKSEEELAEGYDLSLLLVTRKVGNRGGHAWVMVMNAPETPAATVRPPTDNGLRRRVRGTDACTVIFSSGTSGRLKALLLSRAGVDVTVDALANDWELTRGDGILVALPLSIFQQRVMIFAALRKDTDILLTDSVNLFRSFKALRPTIVLGPPALFEAIEKRFLALPELRRRALLLVSRALGLFTWKSLRARLRRWLFQSTHEAFGGRIRVLLTGSAPSKPSTLDFFEFAGLPLFQAYGLAEVGFIAWNRPARNRFSSVGHPIVPNSVSLAEDQEIILSLPHPQSIGYFGVERSEEALTFLPDGRIATGDLGKFDQEGYLYITGRKKNIILLQSGEKVHPETLEVDLAAIPGVERAVVVGGGEIPALVAIVAVDPECTAEQEARIRTDVQSAINRVNLRVKPASRIARFIVTRVAFRPETGLVTRNLKLDRQAIHRRFERELTQAEPAAGGVQTS</sequence>
<dbReference type="InterPro" id="IPR020845">
    <property type="entry name" value="AMP-binding_CS"/>
</dbReference>
<accession>A0ABT4ACN3</accession>
<dbReference type="SUPFAM" id="SSF56801">
    <property type="entry name" value="Acetyl-CoA synthetase-like"/>
    <property type="match status" value="1"/>
</dbReference>
<protein>
    <submittedName>
        <fullName evidence="5">AMP-binding protein</fullName>
    </submittedName>
</protein>
<organism evidence="5 6">
    <name type="scientific">Archangium lansingense</name>
    <dbReference type="NCBI Taxonomy" id="2995310"/>
    <lineage>
        <taxon>Bacteria</taxon>
        <taxon>Pseudomonadati</taxon>
        <taxon>Myxococcota</taxon>
        <taxon>Myxococcia</taxon>
        <taxon>Myxococcales</taxon>
        <taxon>Cystobacterineae</taxon>
        <taxon>Archangiaceae</taxon>
        <taxon>Archangium</taxon>
    </lineage>
</organism>
<keyword evidence="6" id="KW-1185">Reference proteome</keyword>
<gene>
    <name evidence="5" type="ORF">OV287_33780</name>
</gene>
<evidence type="ECO:0000256" key="2">
    <source>
        <dbReference type="ARBA" id="ARBA00022840"/>
    </source>
</evidence>
<evidence type="ECO:0000313" key="5">
    <source>
        <dbReference type="EMBL" id="MCY1079440.1"/>
    </source>
</evidence>
<evidence type="ECO:0000313" key="6">
    <source>
        <dbReference type="Proteomes" id="UP001207654"/>
    </source>
</evidence>
<dbReference type="Gene3D" id="3.40.50.12780">
    <property type="entry name" value="N-terminal domain of ligase-like"/>
    <property type="match status" value="1"/>
</dbReference>
<dbReference type="InterPro" id="IPR000873">
    <property type="entry name" value="AMP-dep_synth/lig_dom"/>
</dbReference>
<dbReference type="RefSeq" id="WP_267538161.1">
    <property type="nucleotide sequence ID" value="NZ_JAPNKA010000001.1"/>
</dbReference>
<dbReference type="PROSITE" id="PS00455">
    <property type="entry name" value="AMP_BINDING"/>
    <property type="match status" value="1"/>
</dbReference>
<dbReference type="Gene3D" id="3.30.300.30">
    <property type="match status" value="1"/>
</dbReference>
<dbReference type="PANTHER" id="PTHR43272">
    <property type="entry name" value="LONG-CHAIN-FATTY-ACID--COA LIGASE"/>
    <property type="match status" value="1"/>
</dbReference>
<comment type="caution">
    <text evidence="5">The sequence shown here is derived from an EMBL/GenBank/DDBJ whole genome shotgun (WGS) entry which is preliminary data.</text>
</comment>
<comment type="catalytic activity">
    <reaction evidence="3">
        <text>a long-chain fatty acid + ATP + CoA = a long-chain fatty acyl-CoA + AMP + diphosphate</text>
        <dbReference type="Rhea" id="RHEA:15421"/>
        <dbReference type="ChEBI" id="CHEBI:30616"/>
        <dbReference type="ChEBI" id="CHEBI:33019"/>
        <dbReference type="ChEBI" id="CHEBI:57287"/>
        <dbReference type="ChEBI" id="CHEBI:57560"/>
        <dbReference type="ChEBI" id="CHEBI:83139"/>
        <dbReference type="ChEBI" id="CHEBI:456215"/>
        <dbReference type="EC" id="6.2.1.3"/>
    </reaction>
    <physiologicalReaction direction="left-to-right" evidence="3">
        <dbReference type="Rhea" id="RHEA:15422"/>
    </physiologicalReaction>
</comment>
<dbReference type="Pfam" id="PF00501">
    <property type="entry name" value="AMP-binding"/>
    <property type="match status" value="1"/>
</dbReference>
<keyword evidence="1" id="KW-0547">Nucleotide-binding</keyword>
<evidence type="ECO:0000256" key="1">
    <source>
        <dbReference type="ARBA" id="ARBA00022741"/>
    </source>
</evidence>
<name>A0ABT4ACN3_9BACT</name>
<evidence type="ECO:0000259" key="4">
    <source>
        <dbReference type="Pfam" id="PF00501"/>
    </source>
</evidence>
<reference evidence="5 6" key="1">
    <citation type="submission" date="2022-11" db="EMBL/GenBank/DDBJ databases">
        <title>Minimal conservation of predation-associated metabolite biosynthetic gene clusters underscores biosynthetic potential of Myxococcota including descriptions for ten novel species: Archangium lansinium sp. nov., Myxococcus landrumus sp. nov., Nannocystis bai.</title>
        <authorList>
            <person name="Ahearne A."/>
            <person name="Stevens C."/>
            <person name="Phillips K."/>
        </authorList>
    </citation>
    <scope>NUCLEOTIDE SEQUENCE [LARGE SCALE GENOMIC DNA]</scope>
    <source>
        <strain evidence="5 6">MIWBW</strain>
    </source>
</reference>
<dbReference type="EMBL" id="JAPNKA010000001">
    <property type="protein sequence ID" value="MCY1079440.1"/>
    <property type="molecule type" value="Genomic_DNA"/>
</dbReference>
<dbReference type="InterPro" id="IPR042099">
    <property type="entry name" value="ANL_N_sf"/>
</dbReference>
<dbReference type="InterPro" id="IPR045851">
    <property type="entry name" value="AMP-bd_C_sf"/>
</dbReference>
<dbReference type="PANTHER" id="PTHR43272:SF33">
    <property type="entry name" value="AMP-BINDING DOMAIN-CONTAINING PROTEIN-RELATED"/>
    <property type="match status" value="1"/>
</dbReference>
<dbReference type="Proteomes" id="UP001207654">
    <property type="component" value="Unassembled WGS sequence"/>
</dbReference>
<feature type="domain" description="AMP-dependent synthetase/ligase" evidence="4">
    <location>
        <begin position="39"/>
        <end position="374"/>
    </location>
</feature>